<organism evidence="2 3">
    <name type="scientific">Psylliodes chrysocephalus</name>
    <dbReference type="NCBI Taxonomy" id="3402493"/>
    <lineage>
        <taxon>Eukaryota</taxon>
        <taxon>Metazoa</taxon>
        <taxon>Ecdysozoa</taxon>
        <taxon>Arthropoda</taxon>
        <taxon>Hexapoda</taxon>
        <taxon>Insecta</taxon>
        <taxon>Pterygota</taxon>
        <taxon>Neoptera</taxon>
        <taxon>Endopterygota</taxon>
        <taxon>Coleoptera</taxon>
        <taxon>Polyphaga</taxon>
        <taxon>Cucujiformia</taxon>
        <taxon>Chrysomeloidea</taxon>
        <taxon>Chrysomelidae</taxon>
        <taxon>Galerucinae</taxon>
        <taxon>Alticini</taxon>
        <taxon>Psylliodes</taxon>
    </lineage>
</organism>
<dbReference type="EMBL" id="OV651823">
    <property type="protein sequence ID" value="CAH1101159.1"/>
    <property type="molecule type" value="Genomic_DNA"/>
</dbReference>
<dbReference type="PANTHER" id="PTHR10773:SF19">
    <property type="match status" value="1"/>
</dbReference>
<dbReference type="AlphaFoldDB" id="A0A9P0CFC0"/>
<evidence type="ECO:0000313" key="3">
    <source>
        <dbReference type="Proteomes" id="UP001153636"/>
    </source>
</evidence>
<proteinExistence type="predicted"/>
<evidence type="ECO:0000313" key="2">
    <source>
        <dbReference type="EMBL" id="CAH1101159.1"/>
    </source>
</evidence>
<reference evidence="2" key="1">
    <citation type="submission" date="2022-01" db="EMBL/GenBank/DDBJ databases">
        <authorList>
            <person name="King R."/>
        </authorList>
    </citation>
    <scope>NUCLEOTIDE SEQUENCE</scope>
</reference>
<gene>
    <name evidence="2" type="ORF">PSYICH_LOCUS2322</name>
</gene>
<evidence type="ECO:0000256" key="1">
    <source>
        <dbReference type="SAM" id="MobiDB-lite"/>
    </source>
</evidence>
<feature type="region of interest" description="Disordered" evidence="1">
    <location>
        <begin position="1"/>
        <end position="28"/>
    </location>
</feature>
<feature type="region of interest" description="Disordered" evidence="1">
    <location>
        <begin position="316"/>
        <end position="335"/>
    </location>
</feature>
<accession>A0A9P0CFC0</accession>
<protein>
    <submittedName>
        <fullName evidence="2">Uncharacterized protein</fullName>
    </submittedName>
</protein>
<keyword evidence="3" id="KW-1185">Reference proteome</keyword>
<dbReference type="OrthoDB" id="6779410at2759"/>
<dbReference type="PANTHER" id="PTHR10773">
    <property type="entry name" value="DNA-DIRECTED RNA POLYMERASES I, II, AND III SUBUNIT RPABC2"/>
    <property type="match status" value="1"/>
</dbReference>
<name>A0A9P0CFC0_9CUCU</name>
<sequence length="391" mass="45878">MEVNITPITDNKARKRKRNTEEWKRSKQKKLRYRPHLLPVYPTCGHKTSAFQCTSLTIFQDNFILKYCKTVPVKRKRPKNSRHTEKLFQAQFYIFTQQKRALPVCKQAFQEVLCITRRRIDTVTRNFFNTSLPAKENRGGDRKLESNRVKKDSVMNFINKFKAIESHYCQGQSQRLYIDSSLNIKMMWRMYMKENVNIPVKESYFRLIFNTNYNLGFGTSRTDVCSTCLQLTEKIKSCKDQDTKASLLTEKRVHKMRAQAFFNILRDVQIYDWKTETSKFIKPPGQWHFAFAKMKRIARNSKGAVLVRGESAYNTNNGMGKPVTKKTKNLSNMNPTKIPMRNVLNTLKKTDVNNLLVAHYGEEWKNDPVLFFLQICLRGGCNSTRMRNNSL</sequence>
<dbReference type="Proteomes" id="UP001153636">
    <property type="component" value="Chromosome 11"/>
</dbReference>